<organism evidence="6 7">
    <name type="scientific">Viridothelium virens</name>
    <name type="common">Speckled blister lichen</name>
    <name type="synonym">Trypethelium virens</name>
    <dbReference type="NCBI Taxonomy" id="1048519"/>
    <lineage>
        <taxon>Eukaryota</taxon>
        <taxon>Fungi</taxon>
        <taxon>Dikarya</taxon>
        <taxon>Ascomycota</taxon>
        <taxon>Pezizomycotina</taxon>
        <taxon>Dothideomycetes</taxon>
        <taxon>Dothideomycetes incertae sedis</taxon>
        <taxon>Trypetheliales</taxon>
        <taxon>Trypetheliaceae</taxon>
        <taxon>Viridothelium</taxon>
    </lineage>
</organism>
<feature type="compositionally biased region" description="Polar residues" evidence="4">
    <location>
        <begin position="133"/>
        <end position="143"/>
    </location>
</feature>
<feature type="modified residue" description="N6-(pyridoxal phosphate)lysine" evidence="2">
    <location>
        <position position="42"/>
    </location>
</feature>
<dbReference type="PROSITE" id="PS01211">
    <property type="entry name" value="UPF0001"/>
    <property type="match status" value="1"/>
</dbReference>
<dbReference type="InterPro" id="IPR029066">
    <property type="entry name" value="PLP-binding_barrel"/>
</dbReference>
<dbReference type="AlphaFoldDB" id="A0A6A6H9Z8"/>
<dbReference type="HAMAP" id="MF_02087">
    <property type="entry name" value="PLP_homeostasis"/>
    <property type="match status" value="1"/>
</dbReference>
<gene>
    <name evidence="6" type="ORF">EV356DRAFT_485367</name>
</gene>
<dbReference type="Gene3D" id="3.20.20.10">
    <property type="entry name" value="Alanine racemase"/>
    <property type="match status" value="1"/>
</dbReference>
<dbReference type="InterPro" id="IPR001608">
    <property type="entry name" value="Ala_racemase_N"/>
</dbReference>
<proteinExistence type="inferred from homology"/>
<feature type="domain" description="Alanine racemase N-terminal" evidence="5">
    <location>
        <begin position="164"/>
        <end position="286"/>
    </location>
</feature>
<comment type="similarity">
    <text evidence="2 3">Belongs to the pyridoxal phosphate-binding protein YggS/PROSC family.</text>
</comment>
<sequence>MRVDPQRAAQLLENLHGVKQRIQGASGGRTGRRPVRLIAVSKLKPVTDILALHRPPSSASNLDSHFHFGENYAQELTEKASLLPHTINWHFIGALQSNKCKSLAQSIPNLYCVSSVDTIKKASLLNEGRRLLSSQKTADQQPHTTDEKQQANQPPSSTNGAEESTAEDAKLRILVQVNTSGEDSKSGVAPRDAANLIREIRASCPYLRVRGLMTIGAIARSQATTPETENEDFVALREVQDTVVRELGLEAKELELSMGMSGDFEGAIALGSDEVRVGTTIFGERPAKKDAKVKEDVEGEKG</sequence>
<reference evidence="6" key="1">
    <citation type="journal article" date="2020" name="Stud. Mycol.">
        <title>101 Dothideomycetes genomes: a test case for predicting lifestyles and emergence of pathogens.</title>
        <authorList>
            <person name="Haridas S."/>
            <person name="Albert R."/>
            <person name="Binder M."/>
            <person name="Bloem J."/>
            <person name="Labutti K."/>
            <person name="Salamov A."/>
            <person name="Andreopoulos B."/>
            <person name="Baker S."/>
            <person name="Barry K."/>
            <person name="Bills G."/>
            <person name="Bluhm B."/>
            <person name="Cannon C."/>
            <person name="Castanera R."/>
            <person name="Culley D."/>
            <person name="Daum C."/>
            <person name="Ezra D."/>
            <person name="Gonzalez J."/>
            <person name="Henrissat B."/>
            <person name="Kuo A."/>
            <person name="Liang C."/>
            <person name="Lipzen A."/>
            <person name="Lutzoni F."/>
            <person name="Magnuson J."/>
            <person name="Mondo S."/>
            <person name="Nolan M."/>
            <person name="Ohm R."/>
            <person name="Pangilinan J."/>
            <person name="Park H.-J."/>
            <person name="Ramirez L."/>
            <person name="Alfaro M."/>
            <person name="Sun H."/>
            <person name="Tritt A."/>
            <person name="Yoshinaga Y."/>
            <person name="Zwiers L.-H."/>
            <person name="Turgeon B."/>
            <person name="Goodwin S."/>
            <person name="Spatafora J."/>
            <person name="Crous P."/>
            <person name="Grigoriev I."/>
        </authorList>
    </citation>
    <scope>NUCLEOTIDE SEQUENCE</scope>
    <source>
        <strain evidence="6">Tuck. ex Michener</strain>
    </source>
</reference>
<dbReference type="GO" id="GO:0030170">
    <property type="term" value="F:pyridoxal phosphate binding"/>
    <property type="evidence" value="ECO:0007669"/>
    <property type="project" value="UniProtKB-UniRule"/>
</dbReference>
<dbReference type="EMBL" id="ML991799">
    <property type="protein sequence ID" value="KAF2234353.1"/>
    <property type="molecule type" value="Genomic_DNA"/>
</dbReference>
<protein>
    <recommendedName>
        <fullName evidence="2">Pyridoxal phosphate homeostasis protein</fullName>
        <shortName evidence="2">PLP homeostasis protein</shortName>
    </recommendedName>
</protein>
<evidence type="ECO:0000256" key="2">
    <source>
        <dbReference type="HAMAP-Rule" id="MF_03225"/>
    </source>
</evidence>
<evidence type="ECO:0000259" key="5">
    <source>
        <dbReference type="Pfam" id="PF01168"/>
    </source>
</evidence>
<dbReference type="PANTHER" id="PTHR10146:SF14">
    <property type="entry name" value="PYRIDOXAL PHOSPHATE HOMEOSTASIS PROTEIN"/>
    <property type="match status" value="1"/>
</dbReference>
<evidence type="ECO:0000256" key="3">
    <source>
        <dbReference type="RuleBase" id="RU004514"/>
    </source>
</evidence>
<dbReference type="Pfam" id="PF01168">
    <property type="entry name" value="Ala_racemase_N"/>
    <property type="match status" value="1"/>
</dbReference>
<dbReference type="PANTHER" id="PTHR10146">
    <property type="entry name" value="PROLINE SYNTHETASE CO-TRANSCRIBED BACTERIAL HOMOLOG PROTEIN"/>
    <property type="match status" value="1"/>
</dbReference>
<evidence type="ECO:0000256" key="4">
    <source>
        <dbReference type="SAM" id="MobiDB-lite"/>
    </source>
</evidence>
<keyword evidence="7" id="KW-1185">Reference proteome</keyword>
<name>A0A6A6H9Z8_VIRVR</name>
<dbReference type="CDD" id="cd06822">
    <property type="entry name" value="PLPDE_III_YBL036c_euk"/>
    <property type="match status" value="1"/>
</dbReference>
<feature type="region of interest" description="Disordered" evidence="4">
    <location>
        <begin position="133"/>
        <end position="167"/>
    </location>
</feature>
<evidence type="ECO:0000313" key="6">
    <source>
        <dbReference type="EMBL" id="KAF2234353.1"/>
    </source>
</evidence>
<comment type="function">
    <text evidence="2">Pyridoxal 5'-phosphate (PLP)-binding protein, which may be involved in intracellular homeostatic regulation of pyridoxal 5'-phosphate (PLP), the active form of vitamin B6.</text>
</comment>
<evidence type="ECO:0000256" key="1">
    <source>
        <dbReference type="ARBA" id="ARBA00022898"/>
    </source>
</evidence>
<dbReference type="SUPFAM" id="SSF51419">
    <property type="entry name" value="PLP-binding barrel"/>
    <property type="match status" value="2"/>
</dbReference>
<dbReference type="Proteomes" id="UP000800092">
    <property type="component" value="Unassembled WGS sequence"/>
</dbReference>
<evidence type="ECO:0000313" key="7">
    <source>
        <dbReference type="Proteomes" id="UP000800092"/>
    </source>
</evidence>
<dbReference type="OrthoDB" id="10264196at2759"/>
<keyword evidence="1 2" id="KW-0663">Pyridoxal phosphate</keyword>
<feature type="compositionally biased region" description="Polar residues" evidence="4">
    <location>
        <begin position="150"/>
        <end position="162"/>
    </location>
</feature>
<accession>A0A6A6H9Z8</accession>
<dbReference type="InterPro" id="IPR011078">
    <property type="entry name" value="PyrdxlP_homeostasis"/>
</dbReference>